<gene>
    <name evidence="2" type="ORF">AB204_07735</name>
</gene>
<dbReference type="SUPFAM" id="SSF50494">
    <property type="entry name" value="Trypsin-like serine proteases"/>
    <property type="match status" value="1"/>
</dbReference>
<dbReference type="GO" id="GO:0004252">
    <property type="term" value="F:serine-type endopeptidase activity"/>
    <property type="evidence" value="ECO:0007669"/>
    <property type="project" value="InterPro"/>
</dbReference>
<evidence type="ECO:0008006" key="4">
    <source>
        <dbReference type="Google" id="ProtNLM"/>
    </source>
</evidence>
<dbReference type="RefSeq" id="WP_047962802.1">
    <property type="nucleotide sequence ID" value="NZ_CAWMBG010000042.1"/>
</dbReference>
<dbReference type="Gene3D" id="2.40.10.10">
    <property type="entry name" value="Trypsin-like serine proteases"/>
    <property type="match status" value="2"/>
</dbReference>
<name>A0A0J5FTX0_9GAMM</name>
<protein>
    <recommendedName>
        <fullName evidence="4">Trypsin</fullName>
    </recommendedName>
</protein>
<dbReference type="AlphaFoldDB" id="A0A0J5FTX0"/>
<dbReference type="Proteomes" id="UP000036277">
    <property type="component" value="Unassembled WGS sequence"/>
</dbReference>
<evidence type="ECO:0000256" key="1">
    <source>
        <dbReference type="SAM" id="SignalP"/>
    </source>
</evidence>
<evidence type="ECO:0000313" key="3">
    <source>
        <dbReference type="Proteomes" id="UP000036277"/>
    </source>
</evidence>
<dbReference type="PATRIC" id="fig|880157.4.peg.1628"/>
<dbReference type="Pfam" id="PF13365">
    <property type="entry name" value="Trypsin_2"/>
    <property type="match status" value="1"/>
</dbReference>
<feature type="signal peptide" evidence="1">
    <location>
        <begin position="1"/>
        <end position="22"/>
    </location>
</feature>
<keyword evidence="1" id="KW-0732">Signal</keyword>
<keyword evidence="3" id="KW-1185">Reference proteome</keyword>
<dbReference type="InterPro" id="IPR018114">
    <property type="entry name" value="TRYPSIN_HIS"/>
</dbReference>
<sequence length="506" mass="55386">MAYRKTLLISLFSLSAISNALALNGSIPFEAPNDSGAPLMKSTDPGAEKYRTVGKFNGYSHCTATLIAGENAPDKNTPALILTAGHCVDSNVGTNDVAVDQPAPDYWEYTPDYFIDKKDNLSPVKVNRILYSTMKNEDIAVLELKATYGELAQKGYHPMKLKKNLEMKQQPIVLTHIPVNNVDYNYAYLRKSECDITGKSPELYEGGSPWFWSPVFSVNCAGVVGGSSGSPVFEKGQTNVIGVLNTTTEPGMTGCGGNRPCIIEDNKGVPQEGISYFIPVDNVANALTKDSKLDLSKLQNGSGNVLEKTNFWSPWISQSVDPTSGEKAKWDVIIKENANVKNIRYKTGLISEVNCADEAGYGAPAIASQNPLQNLLLPEKDGIYKLCVINQNNDGQWQKTKDASIMLREIDNTPPSIKPTLHVNDYGHGAWTVTAESRPYELGSIFVKYGPKATTHCDNKADYSFFWRPVNLDKSKAPWRVCAYGEDTARNAGPINVLDFDSTIAE</sequence>
<dbReference type="InterPro" id="IPR043504">
    <property type="entry name" value="Peptidase_S1_PA_chymotrypsin"/>
</dbReference>
<reference evidence="2 3" key="1">
    <citation type="submission" date="2015-06" db="EMBL/GenBank/DDBJ databases">
        <title>Draft Whole-Genome Sequence of the Entomopathogenic Bacterium Xenorhabdus khoisanae.</title>
        <authorList>
            <person name="Naidoo S."/>
            <person name="Featherston J."/>
            <person name="Gray V.M."/>
        </authorList>
    </citation>
    <scope>NUCLEOTIDE SEQUENCE [LARGE SCALE GENOMIC DNA]</scope>
    <source>
        <strain evidence="2 3">MCB</strain>
    </source>
</reference>
<accession>A0A0J5FTX0</accession>
<dbReference type="EMBL" id="LFCV01000042">
    <property type="protein sequence ID" value="KMJ45713.1"/>
    <property type="molecule type" value="Genomic_DNA"/>
</dbReference>
<feature type="chain" id="PRO_5005260984" description="Trypsin" evidence="1">
    <location>
        <begin position="23"/>
        <end position="506"/>
    </location>
</feature>
<dbReference type="STRING" id="880157.AB204_07735"/>
<dbReference type="PROSITE" id="PS00134">
    <property type="entry name" value="TRYPSIN_HIS"/>
    <property type="match status" value="1"/>
</dbReference>
<evidence type="ECO:0000313" key="2">
    <source>
        <dbReference type="EMBL" id="KMJ45713.1"/>
    </source>
</evidence>
<comment type="caution">
    <text evidence="2">The sequence shown here is derived from an EMBL/GenBank/DDBJ whole genome shotgun (WGS) entry which is preliminary data.</text>
</comment>
<dbReference type="InterPro" id="IPR009003">
    <property type="entry name" value="Peptidase_S1_PA"/>
</dbReference>
<dbReference type="OrthoDB" id="6968353at2"/>
<organism evidence="2 3">
    <name type="scientific">Xenorhabdus khoisanae</name>
    <dbReference type="NCBI Taxonomy" id="880157"/>
    <lineage>
        <taxon>Bacteria</taxon>
        <taxon>Pseudomonadati</taxon>
        <taxon>Pseudomonadota</taxon>
        <taxon>Gammaproteobacteria</taxon>
        <taxon>Enterobacterales</taxon>
        <taxon>Morganellaceae</taxon>
        <taxon>Xenorhabdus</taxon>
    </lineage>
</organism>
<dbReference type="GO" id="GO:0006508">
    <property type="term" value="P:proteolysis"/>
    <property type="evidence" value="ECO:0007669"/>
    <property type="project" value="InterPro"/>
</dbReference>
<proteinExistence type="predicted"/>